<keyword evidence="2" id="KW-1185">Reference proteome</keyword>
<dbReference type="Proteomes" id="UP001056120">
    <property type="component" value="Linkage Group LG08"/>
</dbReference>
<sequence>MKGAKTSLHILRAYYLIDLDAPFTWRDCRIDRKAACGLEEYCRFPLGCATSFCKEAHSYNPKCPSLNITAKYGCKLA</sequence>
<gene>
    <name evidence="1" type="ORF">L1987_25445</name>
</gene>
<organism evidence="1 2">
    <name type="scientific">Smallanthus sonchifolius</name>
    <dbReference type="NCBI Taxonomy" id="185202"/>
    <lineage>
        <taxon>Eukaryota</taxon>
        <taxon>Viridiplantae</taxon>
        <taxon>Streptophyta</taxon>
        <taxon>Embryophyta</taxon>
        <taxon>Tracheophyta</taxon>
        <taxon>Spermatophyta</taxon>
        <taxon>Magnoliopsida</taxon>
        <taxon>eudicotyledons</taxon>
        <taxon>Gunneridae</taxon>
        <taxon>Pentapetalae</taxon>
        <taxon>asterids</taxon>
        <taxon>campanulids</taxon>
        <taxon>Asterales</taxon>
        <taxon>Asteraceae</taxon>
        <taxon>Asteroideae</taxon>
        <taxon>Heliantheae alliance</taxon>
        <taxon>Millerieae</taxon>
        <taxon>Smallanthus</taxon>
    </lineage>
</organism>
<reference evidence="2" key="1">
    <citation type="journal article" date="2022" name="Mol. Ecol. Resour.">
        <title>The genomes of chicory, endive, great burdock and yacon provide insights into Asteraceae palaeo-polyploidization history and plant inulin production.</title>
        <authorList>
            <person name="Fan W."/>
            <person name="Wang S."/>
            <person name="Wang H."/>
            <person name="Wang A."/>
            <person name="Jiang F."/>
            <person name="Liu H."/>
            <person name="Zhao H."/>
            <person name="Xu D."/>
            <person name="Zhang Y."/>
        </authorList>
    </citation>
    <scope>NUCLEOTIDE SEQUENCE [LARGE SCALE GENOMIC DNA]</scope>
    <source>
        <strain evidence="2">cv. Yunnan</strain>
    </source>
</reference>
<accession>A0ACB9IMH5</accession>
<reference evidence="1 2" key="2">
    <citation type="journal article" date="2022" name="Mol. Ecol. Resour.">
        <title>The genomes of chicory, endive, great burdock and yacon provide insights into Asteraceae paleo-polyploidization history and plant inulin production.</title>
        <authorList>
            <person name="Fan W."/>
            <person name="Wang S."/>
            <person name="Wang H."/>
            <person name="Wang A."/>
            <person name="Jiang F."/>
            <person name="Liu H."/>
            <person name="Zhao H."/>
            <person name="Xu D."/>
            <person name="Zhang Y."/>
        </authorList>
    </citation>
    <scope>NUCLEOTIDE SEQUENCE [LARGE SCALE GENOMIC DNA]</scope>
    <source>
        <strain evidence="2">cv. Yunnan</strain>
        <tissue evidence="1">Leaves</tissue>
    </source>
</reference>
<evidence type="ECO:0000313" key="1">
    <source>
        <dbReference type="EMBL" id="KAI3809469.1"/>
    </source>
</evidence>
<protein>
    <submittedName>
        <fullName evidence="1">Uncharacterized protein</fullName>
    </submittedName>
</protein>
<dbReference type="EMBL" id="CM042025">
    <property type="protein sequence ID" value="KAI3809469.1"/>
    <property type="molecule type" value="Genomic_DNA"/>
</dbReference>
<comment type="caution">
    <text evidence="1">The sequence shown here is derived from an EMBL/GenBank/DDBJ whole genome shotgun (WGS) entry which is preliminary data.</text>
</comment>
<proteinExistence type="predicted"/>
<evidence type="ECO:0000313" key="2">
    <source>
        <dbReference type="Proteomes" id="UP001056120"/>
    </source>
</evidence>
<name>A0ACB9IMH5_9ASTR</name>